<dbReference type="PANTHER" id="PTHR46293">
    <property type="entry name" value="E3 UBIQUITIN PROTEIN LIGASE DRIP1"/>
    <property type="match status" value="1"/>
</dbReference>
<feature type="region of interest" description="Disordered" evidence="1">
    <location>
        <begin position="249"/>
        <end position="274"/>
    </location>
</feature>
<name>A0ABD1XXH0_9MARC</name>
<proteinExistence type="predicted"/>
<feature type="compositionally biased region" description="Basic and acidic residues" evidence="1">
    <location>
        <begin position="314"/>
        <end position="328"/>
    </location>
</feature>
<dbReference type="Proteomes" id="UP001605036">
    <property type="component" value="Unassembled WGS sequence"/>
</dbReference>
<accession>A0ABD1XXH0</accession>
<organism evidence="2 3">
    <name type="scientific">Riccia fluitans</name>
    <dbReference type="NCBI Taxonomy" id="41844"/>
    <lineage>
        <taxon>Eukaryota</taxon>
        <taxon>Viridiplantae</taxon>
        <taxon>Streptophyta</taxon>
        <taxon>Embryophyta</taxon>
        <taxon>Marchantiophyta</taxon>
        <taxon>Marchantiopsida</taxon>
        <taxon>Marchantiidae</taxon>
        <taxon>Marchantiales</taxon>
        <taxon>Ricciaceae</taxon>
        <taxon>Riccia</taxon>
    </lineage>
</organism>
<dbReference type="PANTHER" id="PTHR46293:SF1">
    <property type="entry name" value="OS03G0632800 PROTEIN"/>
    <property type="match status" value="1"/>
</dbReference>
<dbReference type="AlphaFoldDB" id="A0ABD1XXH0"/>
<feature type="region of interest" description="Disordered" evidence="1">
    <location>
        <begin position="93"/>
        <end position="231"/>
    </location>
</feature>
<dbReference type="Gene3D" id="3.10.20.90">
    <property type="entry name" value="Phosphatidylinositol 3-kinase Catalytic Subunit, Chain A, domain 1"/>
    <property type="match status" value="1"/>
</dbReference>
<feature type="compositionally biased region" description="Basic and acidic residues" evidence="1">
    <location>
        <begin position="209"/>
        <end position="219"/>
    </location>
</feature>
<comment type="caution">
    <text evidence="2">The sequence shown here is derived from an EMBL/GenBank/DDBJ whole genome shotgun (WGS) entry which is preliminary data.</text>
</comment>
<evidence type="ECO:0000313" key="2">
    <source>
        <dbReference type="EMBL" id="KAL2613650.1"/>
    </source>
</evidence>
<reference evidence="2 3" key="1">
    <citation type="submission" date="2024-09" db="EMBL/GenBank/DDBJ databases">
        <title>Chromosome-scale assembly of Riccia fluitans.</title>
        <authorList>
            <person name="Paukszto L."/>
            <person name="Sawicki J."/>
            <person name="Karawczyk K."/>
            <person name="Piernik-Szablinska J."/>
            <person name="Szczecinska M."/>
            <person name="Mazdziarz M."/>
        </authorList>
    </citation>
    <scope>NUCLEOTIDE SEQUENCE [LARGE SCALE GENOMIC DNA]</scope>
    <source>
        <strain evidence="2">Rf_01</strain>
        <tissue evidence="2">Aerial parts of the thallus</tissue>
    </source>
</reference>
<gene>
    <name evidence="2" type="ORF">R1flu_025342</name>
</gene>
<feature type="region of interest" description="Disordered" evidence="1">
    <location>
        <begin position="478"/>
        <end position="504"/>
    </location>
</feature>
<sequence>MIEEVDVHAVVRTRVHAREHVIVGEETVAEGWRMRKWKGEGDRRSESPQGAAHFLLKLSTLWRIVLRSDYSFRVPAHLLQGLYSKPAKRWRDEQLSDVQCQPGNTPAGEAEGGPPSVNPGFATRATRSSPGKSAARDTSSEDEEQEEEEEEDDEEGEDQDEDEDDEPTDTEDYVGKQGTNGMVDSRGARRMEEDNDINDLDFIPFRPSRPKEEPRRAPLREPPPPSSDGGIYLARRSLLTVNGAVARTRSGNSMASQEPGLGSARGLAQDGRGLSSDNLLATLAEVAESSGISKPSREQPQFGASGHSQGGDTARGRDNIGYDRRAIETRPSSAVTQALDTPSLRASPPRAKRSSPQLQRNPSLKFANGGVERAAIFMHPNSHANGSPLASTSFGATSCGIWFALQAARNQADNPLPQLSSPYLRIKDGKLPVSHVKKYLVKKLGLANETEVEITCRGQPVVSSLPLESVRNIWFATASGPSTKDQDNQGQASKEASEDSKRQLVIRKMQLTNEAFVHGVTPAHSAG</sequence>
<evidence type="ECO:0000313" key="3">
    <source>
        <dbReference type="Proteomes" id="UP001605036"/>
    </source>
</evidence>
<dbReference type="InterPro" id="IPR044807">
    <property type="entry name" value="DRIP1-like"/>
</dbReference>
<feature type="compositionally biased region" description="Acidic residues" evidence="1">
    <location>
        <begin position="140"/>
        <end position="172"/>
    </location>
</feature>
<protein>
    <submittedName>
        <fullName evidence="2">Uncharacterized protein</fullName>
    </submittedName>
</protein>
<feature type="compositionally biased region" description="Polar residues" evidence="1">
    <location>
        <begin position="330"/>
        <end position="340"/>
    </location>
</feature>
<evidence type="ECO:0000256" key="1">
    <source>
        <dbReference type="SAM" id="MobiDB-lite"/>
    </source>
</evidence>
<keyword evidence="3" id="KW-1185">Reference proteome</keyword>
<feature type="compositionally biased region" description="Polar residues" evidence="1">
    <location>
        <begin position="479"/>
        <end position="494"/>
    </location>
</feature>
<feature type="region of interest" description="Disordered" evidence="1">
    <location>
        <begin position="289"/>
        <end position="364"/>
    </location>
</feature>
<dbReference type="EMBL" id="JBHFFA010000007">
    <property type="protein sequence ID" value="KAL2613650.1"/>
    <property type="molecule type" value="Genomic_DNA"/>
</dbReference>